<dbReference type="AlphaFoldDB" id="A0A0F9SCH2"/>
<name>A0A0F9SCH2_9ZZZZ</name>
<reference evidence="1" key="1">
    <citation type="journal article" date="2015" name="Nature">
        <title>Complex archaea that bridge the gap between prokaryotes and eukaryotes.</title>
        <authorList>
            <person name="Spang A."/>
            <person name="Saw J.H."/>
            <person name="Jorgensen S.L."/>
            <person name="Zaremba-Niedzwiedzka K."/>
            <person name="Martijn J."/>
            <person name="Lind A.E."/>
            <person name="van Eijk R."/>
            <person name="Schleper C."/>
            <person name="Guy L."/>
            <person name="Ettema T.J."/>
        </authorList>
    </citation>
    <scope>NUCLEOTIDE SEQUENCE</scope>
</reference>
<evidence type="ECO:0000313" key="1">
    <source>
        <dbReference type="EMBL" id="KKN64724.1"/>
    </source>
</evidence>
<gene>
    <name evidence="1" type="ORF">LCGC14_0488560</name>
</gene>
<dbReference type="EMBL" id="LAZR01000545">
    <property type="protein sequence ID" value="KKN64724.1"/>
    <property type="molecule type" value="Genomic_DNA"/>
</dbReference>
<organism evidence="1">
    <name type="scientific">marine sediment metagenome</name>
    <dbReference type="NCBI Taxonomy" id="412755"/>
    <lineage>
        <taxon>unclassified sequences</taxon>
        <taxon>metagenomes</taxon>
        <taxon>ecological metagenomes</taxon>
    </lineage>
</organism>
<accession>A0A0F9SCH2</accession>
<sequence>MKLTEKKAIELTLELWRWLAETGKNKCDWPGWEINGGIHSKVQDYCFFCEYAVTHRKNGECWACPYQKKFGDCQGQDEDTPYDLWEQARTPKANKKYAQQLVGQLETLLKEDKND</sequence>
<proteinExistence type="predicted"/>
<protein>
    <submittedName>
        <fullName evidence="1">Uncharacterized protein</fullName>
    </submittedName>
</protein>
<comment type="caution">
    <text evidence="1">The sequence shown here is derived from an EMBL/GenBank/DDBJ whole genome shotgun (WGS) entry which is preliminary data.</text>
</comment>